<reference evidence="2" key="1">
    <citation type="journal article" date="2019" name="Int. J. Syst. Evol. Microbiol.">
        <title>The Global Catalogue of Microorganisms (GCM) 10K type strain sequencing project: providing services to taxonomists for standard genome sequencing and annotation.</title>
        <authorList>
            <consortium name="The Broad Institute Genomics Platform"/>
            <consortium name="The Broad Institute Genome Sequencing Center for Infectious Disease"/>
            <person name="Wu L."/>
            <person name="Ma J."/>
        </authorList>
    </citation>
    <scope>NUCLEOTIDE SEQUENCE [LARGE SCALE GENOMIC DNA]</scope>
    <source>
        <strain evidence="2">NBRC 108730</strain>
    </source>
</reference>
<organism evidence="1 2">
    <name type="scientific">Angustibacter aerolatus</name>
    <dbReference type="NCBI Taxonomy" id="1162965"/>
    <lineage>
        <taxon>Bacteria</taxon>
        <taxon>Bacillati</taxon>
        <taxon>Actinomycetota</taxon>
        <taxon>Actinomycetes</taxon>
        <taxon>Kineosporiales</taxon>
        <taxon>Kineosporiaceae</taxon>
    </lineage>
</organism>
<dbReference type="EMBL" id="BSUZ01000001">
    <property type="protein sequence ID" value="GMA87018.1"/>
    <property type="molecule type" value="Genomic_DNA"/>
</dbReference>
<comment type="caution">
    <text evidence="1">The sequence shown here is derived from an EMBL/GenBank/DDBJ whole genome shotgun (WGS) entry which is preliminary data.</text>
</comment>
<evidence type="ECO:0008006" key="3">
    <source>
        <dbReference type="Google" id="ProtNLM"/>
    </source>
</evidence>
<dbReference type="Proteomes" id="UP001157017">
    <property type="component" value="Unassembled WGS sequence"/>
</dbReference>
<protein>
    <recommendedName>
        <fullName evidence="3">Leucine-binding protein domain-containing protein</fullName>
    </recommendedName>
</protein>
<gene>
    <name evidence="1" type="ORF">GCM10025868_22680</name>
</gene>
<sequence>MAAYKAAYEDADPAEDAADAYAAAEVLAAATKAVGKIDQTKISEWLHANEVSTILGPLAWEQTGEPKGNFLLAQWQSGTVQVVAPKEAATTDKTVNSKPGWK</sequence>
<evidence type="ECO:0000313" key="2">
    <source>
        <dbReference type="Proteomes" id="UP001157017"/>
    </source>
</evidence>
<dbReference type="Gene3D" id="3.40.50.2300">
    <property type="match status" value="1"/>
</dbReference>
<keyword evidence="2" id="KW-1185">Reference proteome</keyword>
<proteinExistence type="predicted"/>
<name>A0ABQ6JI05_9ACTN</name>
<dbReference type="InterPro" id="IPR028082">
    <property type="entry name" value="Peripla_BP_I"/>
</dbReference>
<accession>A0ABQ6JI05</accession>
<dbReference type="SUPFAM" id="SSF53822">
    <property type="entry name" value="Periplasmic binding protein-like I"/>
    <property type="match status" value="1"/>
</dbReference>
<evidence type="ECO:0000313" key="1">
    <source>
        <dbReference type="EMBL" id="GMA87018.1"/>
    </source>
</evidence>